<keyword evidence="8 14" id="KW-0479">Metal-binding</keyword>
<dbReference type="Pfam" id="PF03653">
    <property type="entry name" value="UPF0093"/>
    <property type="match status" value="1"/>
</dbReference>
<accession>A0A238U8S7</accession>
<evidence type="ECO:0000256" key="5">
    <source>
        <dbReference type="ARBA" id="ARBA00022475"/>
    </source>
</evidence>
<feature type="transmembrane region" description="Helical" evidence="14">
    <location>
        <begin position="56"/>
        <end position="74"/>
    </location>
</feature>
<evidence type="ECO:0000256" key="12">
    <source>
        <dbReference type="ARBA" id="ARBA00023136"/>
    </source>
</evidence>
<evidence type="ECO:0000256" key="14">
    <source>
        <dbReference type="HAMAP-Rule" id="MF_02239"/>
    </source>
</evidence>
<organism evidence="15 16">
    <name type="scientific">Tenacibaculum jejuense</name>
    <dbReference type="NCBI Taxonomy" id="584609"/>
    <lineage>
        <taxon>Bacteria</taxon>
        <taxon>Pseudomonadati</taxon>
        <taxon>Bacteroidota</taxon>
        <taxon>Flavobacteriia</taxon>
        <taxon>Flavobacteriales</taxon>
        <taxon>Flavobacteriaceae</taxon>
        <taxon>Tenacibaculum</taxon>
    </lineage>
</organism>
<gene>
    <name evidence="15" type="ORF">TJEJU_1675</name>
</gene>
<comment type="subunit">
    <text evidence="14">Homodimer.</text>
</comment>
<dbReference type="Proteomes" id="UP000215214">
    <property type="component" value="Chromosome TJEJU"/>
</dbReference>
<dbReference type="GO" id="GO:0006782">
    <property type="term" value="P:protoporphyrinogen IX biosynthetic process"/>
    <property type="evidence" value="ECO:0007669"/>
    <property type="project" value="UniProtKB-UniRule"/>
</dbReference>
<evidence type="ECO:0000313" key="16">
    <source>
        <dbReference type="Proteomes" id="UP000215214"/>
    </source>
</evidence>
<keyword evidence="5 14" id="KW-1003">Cell membrane</keyword>
<evidence type="ECO:0000256" key="7">
    <source>
        <dbReference type="ARBA" id="ARBA00022692"/>
    </source>
</evidence>
<evidence type="ECO:0000256" key="10">
    <source>
        <dbReference type="ARBA" id="ARBA00023002"/>
    </source>
</evidence>
<evidence type="ECO:0000256" key="2">
    <source>
        <dbReference type="ARBA" id="ARBA00005073"/>
    </source>
</evidence>
<protein>
    <recommendedName>
        <fullName evidence="4 14">Protoporphyrinogen IX oxidase</fullName>
        <shortName evidence="14">PPO</shortName>
        <ecNumber evidence="14">1.3.99.-</ecNumber>
    </recommendedName>
</protein>
<dbReference type="PANTHER" id="PTHR40255:SF1">
    <property type="entry name" value="PROTOPORPHYRINOGEN IX OXIDASE"/>
    <property type="match status" value="1"/>
</dbReference>
<reference evidence="15 16" key="1">
    <citation type="submission" date="2017-07" db="EMBL/GenBank/DDBJ databases">
        <authorList>
            <person name="Sun Z.S."/>
            <person name="Albrecht U."/>
            <person name="Echele G."/>
            <person name="Lee C.C."/>
        </authorList>
    </citation>
    <scope>NUCLEOTIDE SEQUENCE [LARGE SCALE GENOMIC DNA]</scope>
    <source>
        <strain evidence="16">type strain: KCTC 22618</strain>
    </source>
</reference>
<dbReference type="EMBL" id="LT899436">
    <property type="protein sequence ID" value="SNR15396.1"/>
    <property type="molecule type" value="Genomic_DNA"/>
</dbReference>
<keyword evidence="12 14" id="KW-0472">Membrane</keyword>
<keyword evidence="16" id="KW-1185">Reference proteome</keyword>
<name>A0A238U8S7_9FLAO</name>
<feature type="binding site" description="axial binding residue" evidence="14">
    <location>
        <position position="10"/>
    </location>
    <ligand>
        <name>heme</name>
        <dbReference type="ChEBI" id="CHEBI:30413"/>
    </ligand>
    <ligandPart>
        <name>Fe</name>
        <dbReference type="ChEBI" id="CHEBI:18248"/>
    </ligandPart>
</feature>
<feature type="transmembrane region" description="Helical" evidence="14">
    <location>
        <begin position="150"/>
        <end position="171"/>
    </location>
</feature>
<dbReference type="GO" id="GO:0005886">
    <property type="term" value="C:plasma membrane"/>
    <property type="evidence" value="ECO:0007669"/>
    <property type="project" value="UniProtKB-SubCell"/>
</dbReference>
<feature type="transmembrane region" description="Helical" evidence="14">
    <location>
        <begin position="86"/>
        <end position="105"/>
    </location>
</feature>
<evidence type="ECO:0000256" key="8">
    <source>
        <dbReference type="ARBA" id="ARBA00022723"/>
    </source>
</evidence>
<dbReference type="GO" id="GO:0070818">
    <property type="term" value="F:protoporphyrinogen oxidase activity"/>
    <property type="evidence" value="ECO:0007669"/>
    <property type="project" value="UniProtKB-UniRule"/>
</dbReference>
<comment type="catalytic activity">
    <reaction evidence="13 14">
        <text>protoporphyrinogen IX + 3 A = protoporphyrin IX + 3 AH2</text>
        <dbReference type="Rhea" id="RHEA:62000"/>
        <dbReference type="ChEBI" id="CHEBI:13193"/>
        <dbReference type="ChEBI" id="CHEBI:17499"/>
        <dbReference type="ChEBI" id="CHEBI:57306"/>
        <dbReference type="ChEBI" id="CHEBI:57307"/>
    </reaction>
</comment>
<evidence type="ECO:0000256" key="9">
    <source>
        <dbReference type="ARBA" id="ARBA00022989"/>
    </source>
</evidence>
<keyword evidence="11 14" id="KW-0408">Iron</keyword>
<feature type="transmembrane region" description="Helical" evidence="14">
    <location>
        <begin position="6"/>
        <end position="29"/>
    </location>
</feature>
<evidence type="ECO:0000256" key="6">
    <source>
        <dbReference type="ARBA" id="ARBA00022617"/>
    </source>
</evidence>
<keyword evidence="9 14" id="KW-1133">Transmembrane helix</keyword>
<comment type="function">
    <text evidence="14">Catalyzes the oxidation of protoporphyrinogen IX to protoporphyrin IX.</text>
</comment>
<dbReference type="PANTHER" id="PTHR40255">
    <property type="entry name" value="UPF0093 MEMBRANE PROTEIN SLR1790"/>
    <property type="match status" value="1"/>
</dbReference>
<feature type="binding site" description="axial binding residue" evidence="14">
    <location>
        <position position="91"/>
    </location>
    <ligand>
        <name>heme</name>
        <dbReference type="ChEBI" id="CHEBI:30413"/>
    </ligand>
    <ligandPart>
        <name>Fe</name>
        <dbReference type="ChEBI" id="CHEBI:18248"/>
    </ligandPart>
</feature>
<comment type="subcellular location">
    <subcellularLocation>
        <location evidence="1 14">Cell membrane</location>
        <topology evidence="1 14">Multi-pass membrane protein</topology>
    </subcellularLocation>
</comment>
<sequence>MSFDYVKSLHIIFVVTWFAGLFYIVRLFIYHTEAEKKEEPAKKILQDQYKLMEKRLWYIISWPSAILASLFAFWMLYLRPWYLSEVWMHIKLSFVLALYFYHGACHSIFKQLQKDVIKYSSLKLRIWNELATIILFAVVFLVVLKNAINWIWGVVGIILVSVLLMLSVKLYKSIRNKKSWDKYEKELMENNKNSEDTL</sequence>
<dbReference type="RefSeq" id="WP_095071083.1">
    <property type="nucleotide sequence ID" value="NZ_LT899436.1"/>
</dbReference>
<feature type="transmembrane region" description="Helical" evidence="14">
    <location>
        <begin position="126"/>
        <end position="144"/>
    </location>
</feature>
<dbReference type="KEGG" id="tje:TJEJU_1675"/>
<evidence type="ECO:0000256" key="11">
    <source>
        <dbReference type="ARBA" id="ARBA00023004"/>
    </source>
</evidence>
<comment type="pathway">
    <text evidence="2 14">Porphyrin-containing compound metabolism; protoporphyrin-IX biosynthesis; protoporphyrin-IX from protoporphyrinogen-IX: step 1/1.</text>
</comment>
<dbReference type="UniPathway" id="UPA00251">
    <property type="reaction ID" value="UER00324"/>
</dbReference>
<comment type="cofactor">
    <cofactor evidence="14">
        <name>heme b</name>
        <dbReference type="ChEBI" id="CHEBI:60344"/>
    </cofactor>
    <text evidence="14">Binds 1 heme b (iron(II)-protoporphyrin IX) group per subunit.</text>
</comment>
<comment type="similarity">
    <text evidence="3 14">Belongs to the HemJ family.</text>
</comment>
<proteinExistence type="inferred from homology"/>
<evidence type="ECO:0000256" key="3">
    <source>
        <dbReference type="ARBA" id="ARBA00006501"/>
    </source>
</evidence>
<dbReference type="EC" id="1.3.99.-" evidence="14"/>
<keyword evidence="10 14" id="KW-0560">Oxidoreductase</keyword>
<dbReference type="HAMAP" id="MF_02239">
    <property type="entry name" value="HemJ"/>
    <property type="match status" value="1"/>
</dbReference>
<keyword evidence="7 14" id="KW-0812">Transmembrane</keyword>
<dbReference type="InterPro" id="IPR005265">
    <property type="entry name" value="HemJ-like"/>
</dbReference>
<dbReference type="OrthoDB" id="9800824at2"/>
<evidence type="ECO:0000256" key="13">
    <source>
        <dbReference type="ARBA" id="ARBA00048390"/>
    </source>
</evidence>
<evidence type="ECO:0000313" key="15">
    <source>
        <dbReference type="EMBL" id="SNR15396.1"/>
    </source>
</evidence>
<evidence type="ECO:0000256" key="4">
    <source>
        <dbReference type="ARBA" id="ARBA00017504"/>
    </source>
</evidence>
<dbReference type="AlphaFoldDB" id="A0A238U8S7"/>
<evidence type="ECO:0000256" key="1">
    <source>
        <dbReference type="ARBA" id="ARBA00004651"/>
    </source>
</evidence>
<dbReference type="GO" id="GO:0046872">
    <property type="term" value="F:metal ion binding"/>
    <property type="evidence" value="ECO:0007669"/>
    <property type="project" value="UniProtKB-KW"/>
</dbReference>
<keyword evidence="6 14" id="KW-0349">Heme</keyword>